<dbReference type="InterPro" id="IPR017930">
    <property type="entry name" value="Myb_dom"/>
</dbReference>
<sequence>MKVSGFSDEYLLSSSEDDFDEDTDKKKHNLFTKEDDEKLKDIVEKHYKNDLRKINWSFVAFQMSNKNKRQCKDRYINYLRDGINAGKFSPEENYLLLCKVEEIGHKWRMIAKFFTNRSDIMIKAQYRKLMRRHATKENVMYIDADTLRKSRNKRKHSHENKNHEKFENSSKKETIHYNVEINDINPFDAVSFDNCIFEAELDDFSIFEDFI</sequence>
<dbReference type="eggNOG" id="KOG0048">
    <property type="taxonomic scope" value="Eukaryota"/>
</dbReference>
<feature type="domain" description="Myb-like" evidence="1">
    <location>
        <begin position="23"/>
        <end position="79"/>
    </location>
</feature>
<dbReference type="AlphaFoldDB" id="A2DHW0"/>
<dbReference type="PANTHER" id="PTHR45614">
    <property type="entry name" value="MYB PROTEIN-RELATED"/>
    <property type="match status" value="1"/>
</dbReference>
<feature type="domain" description="Myb-like" evidence="1">
    <location>
        <begin position="80"/>
        <end position="130"/>
    </location>
</feature>
<dbReference type="GO" id="GO:0000981">
    <property type="term" value="F:DNA-binding transcription factor activity, RNA polymerase II-specific"/>
    <property type="evidence" value="ECO:0000318"/>
    <property type="project" value="GO_Central"/>
</dbReference>
<dbReference type="VEuPathDB" id="TrichDB:TVAGG3_0271540"/>
<dbReference type="KEGG" id="tva:5465462"/>
<dbReference type="GO" id="GO:0000978">
    <property type="term" value="F:RNA polymerase II cis-regulatory region sequence-specific DNA binding"/>
    <property type="evidence" value="ECO:0000318"/>
    <property type="project" value="GO_Central"/>
</dbReference>
<dbReference type="SUPFAM" id="SSF46689">
    <property type="entry name" value="Homeodomain-like"/>
    <property type="match status" value="1"/>
</dbReference>
<dbReference type="Proteomes" id="UP000001542">
    <property type="component" value="Unassembled WGS sequence"/>
</dbReference>
<dbReference type="InParanoid" id="A2DHW0"/>
<feature type="domain" description="HTH myb-type" evidence="2">
    <location>
        <begin position="86"/>
        <end position="134"/>
    </location>
</feature>
<evidence type="ECO:0000313" key="4">
    <source>
        <dbReference type="Proteomes" id="UP000001542"/>
    </source>
</evidence>
<evidence type="ECO:0000313" key="3">
    <source>
        <dbReference type="EMBL" id="EAY19949.1"/>
    </source>
</evidence>
<dbReference type="Gene3D" id="1.10.10.60">
    <property type="entry name" value="Homeodomain-like"/>
    <property type="match status" value="2"/>
</dbReference>
<dbReference type="InterPro" id="IPR009057">
    <property type="entry name" value="Homeodomain-like_sf"/>
</dbReference>
<dbReference type="GO" id="GO:0005634">
    <property type="term" value="C:nucleus"/>
    <property type="evidence" value="ECO:0000318"/>
    <property type="project" value="GO_Central"/>
</dbReference>
<dbReference type="PROSITE" id="PS51294">
    <property type="entry name" value="HTH_MYB"/>
    <property type="match status" value="2"/>
</dbReference>
<organism evidence="3 4">
    <name type="scientific">Trichomonas vaginalis (strain ATCC PRA-98 / G3)</name>
    <dbReference type="NCBI Taxonomy" id="412133"/>
    <lineage>
        <taxon>Eukaryota</taxon>
        <taxon>Metamonada</taxon>
        <taxon>Parabasalia</taxon>
        <taxon>Trichomonadida</taxon>
        <taxon>Trichomonadidae</taxon>
        <taxon>Trichomonas</taxon>
    </lineage>
</organism>
<dbReference type="OrthoDB" id="2143914at2759"/>
<dbReference type="PANTHER" id="PTHR45614:SF253">
    <property type="entry name" value="CHROMOSOME UNDETERMINED SCAFFOLD_38, WHOLE GENOME SHOTGUN SEQUENCE"/>
    <property type="match status" value="1"/>
</dbReference>
<dbReference type="EMBL" id="DS113202">
    <property type="protein sequence ID" value="EAY19949.1"/>
    <property type="molecule type" value="Genomic_DNA"/>
</dbReference>
<dbReference type="InterPro" id="IPR001005">
    <property type="entry name" value="SANT/Myb"/>
</dbReference>
<dbReference type="SMR" id="A2DHW0"/>
<proteinExistence type="predicted"/>
<dbReference type="InterPro" id="IPR050560">
    <property type="entry name" value="MYB_TF"/>
</dbReference>
<feature type="domain" description="HTH myb-type" evidence="2">
    <location>
        <begin position="23"/>
        <end position="83"/>
    </location>
</feature>
<reference evidence="3" key="2">
    <citation type="journal article" date="2007" name="Science">
        <title>Draft genome sequence of the sexually transmitted pathogen Trichomonas vaginalis.</title>
        <authorList>
            <person name="Carlton J.M."/>
            <person name="Hirt R.P."/>
            <person name="Silva J.C."/>
            <person name="Delcher A.L."/>
            <person name="Schatz M."/>
            <person name="Zhao Q."/>
            <person name="Wortman J.R."/>
            <person name="Bidwell S.L."/>
            <person name="Alsmark U.C.M."/>
            <person name="Besteiro S."/>
            <person name="Sicheritz-Ponten T."/>
            <person name="Noel C.J."/>
            <person name="Dacks J.B."/>
            <person name="Foster P.G."/>
            <person name="Simillion C."/>
            <person name="Van de Peer Y."/>
            <person name="Miranda-Saavedra D."/>
            <person name="Barton G.J."/>
            <person name="Westrop G.D."/>
            <person name="Mueller S."/>
            <person name="Dessi D."/>
            <person name="Fiori P.L."/>
            <person name="Ren Q."/>
            <person name="Paulsen I."/>
            <person name="Zhang H."/>
            <person name="Bastida-Corcuera F.D."/>
            <person name="Simoes-Barbosa A."/>
            <person name="Brown M.T."/>
            <person name="Hayes R.D."/>
            <person name="Mukherjee M."/>
            <person name="Okumura C.Y."/>
            <person name="Schneider R."/>
            <person name="Smith A.J."/>
            <person name="Vanacova S."/>
            <person name="Villalvazo M."/>
            <person name="Haas B.J."/>
            <person name="Pertea M."/>
            <person name="Feldblyum T.V."/>
            <person name="Utterback T.R."/>
            <person name="Shu C.L."/>
            <person name="Osoegawa K."/>
            <person name="de Jong P.J."/>
            <person name="Hrdy I."/>
            <person name="Horvathova L."/>
            <person name="Zubacova Z."/>
            <person name="Dolezal P."/>
            <person name="Malik S.B."/>
            <person name="Logsdon J.M. Jr."/>
            <person name="Henze K."/>
            <person name="Gupta A."/>
            <person name="Wang C.C."/>
            <person name="Dunne R.L."/>
            <person name="Upcroft J.A."/>
            <person name="Upcroft P."/>
            <person name="White O."/>
            <person name="Salzberg S.L."/>
            <person name="Tang P."/>
            <person name="Chiu C.-H."/>
            <person name="Lee Y.-S."/>
            <person name="Embley T.M."/>
            <person name="Coombs G.H."/>
            <person name="Mottram J.C."/>
            <person name="Tachezy J."/>
            <person name="Fraser-Liggett C.M."/>
            <person name="Johnson P.J."/>
        </authorList>
    </citation>
    <scope>NUCLEOTIDE SEQUENCE [LARGE SCALE GENOMIC DNA]</scope>
    <source>
        <strain evidence="3">G3</strain>
    </source>
</reference>
<dbReference type="PROSITE" id="PS50090">
    <property type="entry name" value="MYB_LIKE"/>
    <property type="match status" value="2"/>
</dbReference>
<dbReference type="GO" id="GO:0006355">
    <property type="term" value="P:regulation of DNA-templated transcription"/>
    <property type="evidence" value="ECO:0000318"/>
    <property type="project" value="GO_Central"/>
</dbReference>
<protein>
    <submittedName>
        <fullName evidence="3">Myb-like DNA-binding domain containing protein</fullName>
    </submittedName>
</protein>
<evidence type="ECO:0000259" key="2">
    <source>
        <dbReference type="PROSITE" id="PS51294"/>
    </source>
</evidence>
<dbReference type="STRING" id="5722.A2DHW0"/>
<accession>A2DHW0</accession>
<dbReference type="SMART" id="SM00717">
    <property type="entry name" value="SANT"/>
    <property type="match status" value="2"/>
</dbReference>
<name>A2DHW0_TRIV3</name>
<evidence type="ECO:0000259" key="1">
    <source>
        <dbReference type="PROSITE" id="PS50090"/>
    </source>
</evidence>
<dbReference type="CDD" id="cd00167">
    <property type="entry name" value="SANT"/>
    <property type="match status" value="2"/>
</dbReference>
<dbReference type="RefSeq" id="XP_001580935.1">
    <property type="nucleotide sequence ID" value="XM_001580885.1"/>
</dbReference>
<keyword evidence="4" id="KW-1185">Reference proteome</keyword>
<dbReference type="VEuPathDB" id="TrichDB:TVAG_402030"/>
<dbReference type="OMA" id="GIMVELH"/>
<reference evidence="3" key="1">
    <citation type="submission" date="2006-10" db="EMBL/GenBank/DDBJ databases">
        <authorList>
            <person name="Amadeo P."/>
            <person name="Zhao Q."/>
            <person name="Wortman J."/>
            <person name="Fraser-Liggett C."/>
            <person name="Carlton J."/>
        </authorList>
    </citation>
    <scope>NUCLEOTIDE SEQUENCE</scope>
    <source>
        <strain evidence="3">G3</strain>
    </source>
</reference>
<dbReference type="Pfam" id="PF13921">
    <property type="entry name" value="Myb_DNA-bind_6"/>
    <property type="match status" value="1"/>
</dbReference>
<keyword evidence="3" id="KW-0238">DNA-binding</keyword>
<gene>
    <name evidence="3" type="ORF">TVAG_402030</name>
</gene>